<organism evidence="1 2">
    <name type="scientific">Kitasatospora cineracea</name>
    <dbReference type="NCBI Taxonomy" id="88074"/>
    <lineage>
        <taxon>Bacteria</taxon>
        <taxon>Bacillati</taxon>
        <taxon>Actinomycetota</taxon>
        <taxon>Actinomycetes</taxon>
        <taxon>Kitasatosporales</taxon>
        <taxon>Streptomycetaceae</taxon>
        <taxon>Kitasatospora</taxon>
    </lineage>
</organism>
<dbReference type="EMBL" id="RKQG01000001">
    <property type="protein sequence ID" value="RPE34897.1"/>
    <property type="molecule type" value="Genomic_DNA"/>
</dbReference>
<protein>
    <submittedName>
        <fullName evidence="1">Uncharacterized protein</fullName>
    </submittedName>
</protein>
<reference evidence="1 2" key="1">
    <citation type="submission" date="2018-11" db="EMBL/GenBank/DDBJ databases">
        <title>Sequencing the genomes of 1000 actinobacteria strains.</title>
        <authorList>
            <person name="Klenk H.-P."/>
        </authorList>
    </citation>
    <scope>NUCLEOTIDE SEQUENCE [LARGE SCALE GENOMIC DNA]</scope>
    <source>
        <strain evidence="1 2">DSM 44781</strain>
    </source>
</reference>
<accession>A0A3N4S2P5</accession>
<dbReference type="RefSeq" id="WP_123818518.1">
    <property type="nucleotide sequence ID" value="NZ_RKQG01000001.1"/>
</dbReference>
<dbReference type="AlphaFoldDB" id="A0A3N4S2P5"/>
<evidence type="ECO:0000313" key="1">
    <source>
        <dbReference type="EMBL" id="RPE34897.1"/>
    </source>
</evidence>
<proteinExistence type="predicted"/>
<comment type="caution">
    <text evidence="1">The sequence shown here is derived from an EMBL/GenBank/DDBJ whole genome shotgun (WGS) entry which is preliminary data.</text>
</comment>
<keyword evidence="2" id="KW-1185">Reference proteome</keyword>
<dbReference type="Proteomes" id="UP000266906">
    <property type="component" value="Unassembled WGS sequence"/>
</dbReference>
<name>A0A3N4S2P5_9ACTN</name>
<evidence type="ECO:0000313" key="2">
    <source>
        <dbReference type="Proteomes" id="UP000266906"/>
    </source>
</evidence>
<sequence length="75" mass="8817">MAELLQWRDGRFEPRQLPPNGRGVALWGVWDHDAGNFVVDADEPVAWWDRDGAYGWINRQRYLTERPSTHPRRTA</sequence>
<gene>
    <name evidence="1" type="ORF">EDD38_3239</name>
</gene>